<accession>A0A0K8RMT0</accession>
<name>A0A0K8RMT0_IXORI</name>
<reference evidence="1" key="1">
    <citation type="submission" date="2012-12" db="EMBL/GenBank/DDBJ databases">
        <title>Identification and characterization of a phenylalanine ammonia-lyase gene family in Isatis indigotica Fort.</title>
        <authorList>
            <person name="Liu Q."/>
            <person name="Chen J."/>
            <person name="Zhou X."/>
            <person name="Di P."/>
            <person name="Xiao Y."/>
            <person name="Xuan H."/>
            <person name="Zhang L."/>
            <person name="Chen W."/>
        </authorList>
    </citation>
    <scope>NUCLEOTIDE SEQUENCE</scope>
    <source>
        <tissue evidence="1">Salivary gland</tissue>
    </source>
</reference>
<protein>
    <submittedName>
        <fullName evidence="1">Uncharacterized protein</fullName>
    </submittedName>
</protein>
<dbReference type="AlphaFoldDB" id="A0A0K8RMT0"/>
<proteinExistence type="evidence at transcript level"/>
<evidence type="ECO:0000313" key="1">
    <source>
        <dbReference type="EMBL" id="JAA71844.1"/>
    </source>
</evidence>
<organism evidence="1">
    <name type="scientific">Ixodes ricinus</name>
    <name type="common">Common tick</name>
    <name type="synonym">Acarus ricinus</name>
    <dbReference type="NCBI Taxonomy" id="34613"/>
    <lineage>
        <taxon>Eukaryota</taxon>
        <taxon>Metazoa</taxon>
        <taxon>Ecdysozoa</taxon>
        <taxon>Arthropoda</taxon>
        <taxon>Chelicerata</taxon>
        <taxon>Arachnida</taxon>
        <taxon>Acari</taxon>
        <taxon>Parasitiformes</taxon>
        <taxon>Ixodida</taxon>
        <taxon>Ixodoidea</taxon>
        <taxon>Ixodidae</taxon>
        <taxon>Ixodinae</taxon>
        <taxon>Ixodes</taxon>
    </lineage>
</organism>
<sequence>MQHPKSIFGDFQCLLELVLNKHAKQTQQAHMTCGPNYPTDSHRIFGDEFPQCLFEKVKSSYQREQFAMSHFPFVKPEEHLFANPASLPFQYVPIGQVLNNLLQVPELLEHLLQRTEQGTTEAVRHDEVEVLQSFRDGKASKKVPMHMLHIVLYTHST</sequence>
<dbReference type="EMBL" id="GADI01001964">
    <property type="protein sequence ID" value="JAA71844.1"/>
    <property type="molecule type" value="mRNA"/>
</dbReference>